<dbReference type="SUPFAM" id="SSF50249">
    <property type="entry name" value="Nucleic acid-binding proteins"/>
    <property type="match status" value="1"/>
</dbReference>
<feature type="binding site" evidence="9 10">
    <location>
        <position position="393"/>
    </location>
    <ligand>
        <name>S-adenosyl-L-methionine</name>
        <dbReference type="ChEBI" id="CHEBI:59789"/>
    </ligand>
</feature>
<name>A0A348HG90_9GAMM</name>
<dbReference type="STRING" id="1123510.GCA_000620025_02070"/>
<protein>
    <recommendedName>
        <fullName evidence="9">23S rRNA (uracil(1939)-C(5))-methyltransferase RlmD</fullName>
        <ecNumber evidence="9">2.1.1.190</ecNumber>
    </recommendedName>
    <alternativeName>
        <fullName evidence="9">23S rRNA(m5U1939)-methyltransferase</fullName>
    </alternativeName>
</protein>
<dbReference type="PROSITE" id="PS01230">
    <property type="entry name" value="TRMA_1"/>
    <property type="match status" value="1"/>
</dbReference>
<comment type="function">
    <text evidence="9">Catalyzes the formation of 5-methyl-uridine at position 1939 (m5U1939) in 23S rRNA.</text>
</comment>
<keyword evidence="2 9" id="KW-0698">rRNA processing</keyword>
<dbReference type="CDD" id="cd02440">
    <property type="entry name" value="AdoMet_MTases"/>
    <property type="match status" value="1"/>
</dbReference>
<feature type="binding site" evidence="9 10">
    <location>
        <position position="300"/>
    </location>
    <ligand>
        <name>S-adenosyl-L-methionine</name>
        <dbReference type="ChEBI" id="CHEBI:59789"/>
    </ligand>
</feature>
<feature type="binding site" evidence="9 10">
    <location>
        <position position="329"/>
    </location>
    <ligand>
        <name>S-adenosyl-L-methionine</name>
        <dbReference type="ChEBI" id="CHEBI:59789"/>
    </ligand>
</feature>
<keyword evidence="7 9" id="KW-0408">Iron</keyword>
<dbReference type="InterPro" id="IPR010280">
    <property type="entry name" value="U5_MeTrfase_fam"/>
</dbReference>
<dbReference type="InterPro" id="IPR029063">
    <property type="entry name" value="SAM-dependent_MTases_sf"/>
</dbReference>
<keyword evidence="4 9" id="KW-0808">Transferase</keyword>
<dbReference type="InterPro" id="IPR030391">
    <property type="entry name" value="MeTrfase_TrmA_CS"/>
</dbReference>
<evidence type="ECO:0000256" key="8">
    <source>
        <dbReference type="ARBA" id="ARBA00023014"/>
    </source>
</evidence>
<dbReference type="AlphaFoldDB" id="A0A348HG90"/>
<feature type="compositionally biased region" description="Basic residues" evidence="12">
    <location>
        <begin position="7"/>
        <end position="16"/>
    </location>
</feature>
<evidence type="ECO:0000256" key="5">
    <source>
        <dbReference type="ARBA" id="ARBA00022691"/>
    </source>
</evidence>
<evidence type="ECO:0000256" key="12">
    <source>
        <dbReference type="SAM" id="MobiDB-lite"/>
    </source>
</evidence>
<dbReference type="InterPro" id="IPR001566">
    <property type="entry name" value="23S_rRNA_MeTrfase_RlmD"/>
</dbReference>
<evidence type="ECO:0000259" key="13">
    <source>
        <dbReference type="PROSITE" id="PS50926"/>
    </source>
</evidence>
<feature type="binding site" evidence="9">
    <location>
        <position position="114"/>
    </location>
    <ligand>
        <name>[4Fe-4S] cluster</name>
        <dbReference type="ChEBI" id="CHEBI:49883"/>
    </ligand>
</feature>
<feature type="binding site" evidence="9">
    <location>
        <position position="334"/>
    </location>
    <ligand>
        <name>S-adenosyl-L-methionine</name>
        <dbReference type="ChEBI" id="CHEBI:59789"/>
    </ligand>
</feature>
<keyword evidence="6 9" id="KW-0479">Metal-binding</keyword>
<evidence type="ECO:0000313" key="15">
    <source>
        <dbReference type="Proteomes" id="UP000267342"/>
    </source>
</evidence>
<evidence type="ECO:0000256" key="10">
    <source>
        <dbReference type="PROSITE-ProRule" id="PRU01024"/>
    </source>
</evidence>
<feature type="active site" description="Nucleophile" evidence="9 10">
    <location>
        <position position="419"/>
    </location>
</feature>
<dbReference type="Pfam" id="PF05958">
    <property type="entry name" value="tRNA_U5-meth_tr"/>
    <property type="match status" value="2"/>
</dbReference>
<dbReference type="GO" id="GO:0005506">
    <property type="term" value="F:iron ion binding"/>
    <property type="evidence" value="ECO:0007669"/>
    <property type="project" value="UniProtKB-UniRule"/>
</dbReference>
<dbReference type="PANTHER" id="PTHR11061:SF49">
    <property type="entry name" value="23S RRNA (URACIL(1939)-C(5))-METHYLTRANSFERASE RLMD"/>
    <property type="match status" value="1"/>
</dbReference>
<dbReference type="Gene3D" id="2.40.50.1070">
    <property type="match status" value="1"/>
</dbReference>
<dbReference type="GO" id="GO:0070475">
    <property type="term" value="P:rRNA base methylation"/>
    <property type="evidence" value="ECO:0007669"/>
    <property type="project" value="TreeGrafter"/>
</dbReference>
<dbReference type="EMBL" id="AP018933">
    <property type="protein sequence ID" value="BBG30642.1"/>
    <property type="molecule type" value="Genomic_DNA"/>
</dbReference>
<dbReference type="PROSITE" id="PS51687">
    <property type="entry name" value="SAM_MT_RNA_M5U"/>
    <property type="match status" value="1"/>
</dbReference>
<keyword evidence="3 9" id="KW-0489">Methyltransferase</keyword>
<dbReference type="FunFam" id="2.40.50.140:FF:000097">
    <property type="entry name" value="23S rRNA (uracil(1939)-C(5))-methyltransferase RlmD"/>
    <property type="match status" value="1"/>
</dbReference>
<comment type="catalytic activity">
    <reaction evidence="9">
        <text>uridine(1939) in 23S rRNA + S-adenosyl-L-methionine = 5-methyluridine(1939) in 23S rRNA + S-adenosyl-L-homocysteine + H(+)</text>
        <dbReference type="Rhea" id="RHEA:42908"/>
        <dbReference type="Rhea" id="RHEA-COMP:10278"/>
        <dbReference type="Rhea" id="RHEA-COMP:10279"/>
        <dbReference type="ChEBI" id="CHEBI:15378"/>
        <dbReference type="ChEBI" id="CHEBI:57856"/>
        <dbReference type="ChEBI" id="CHEBI:59789"/>
        <dbReference type="ChEBI" id="CHEBI:65315"/>
        <dbReference type="ChEBI" id="CHEBI:74447"/>
        <dbReference type="EC" id="2.1.1.190"/>
    </reaction>
</comment>
<feature type="binding site" evidence="9">
    <location>
        <position position="193"/>
    </location>
    <ligand>
        <name>[4Fe-4S] cluster</name>
        <dbReference type="ChEBI" id="CHEBI:49883"/>
    </ligand>
</feature>
<evidence type="ECO:0000256" key="1">
    <source>
        <dbReference type="ARBA" id="ARBA00022485"/>
    </source>
</evidence>
<evidence type="ECO:0000256" key="2">
    <source>
        <dbReference type="ARBA" id="ARBA00022552"/>
    </source>
</evidence>
<dbReference type="InterPro" id="IPR002792">
    <property type="entry name" value="TRAM_dom"/>
</dbReference>
<dbReference type="EC" id="2.1.1.190" evidence="9"/>
<evidence type="ECO:0000313" key="14">
    <source>
        <dbReference type="EMBL" id="BBG30642.1"/>
    </source>
</evidence>
<dbReference type="PROSITE" id="PS50926">
    <property type="entry name" value="TRAM"/>
    <property type="match status" value="1"/>
</dbReference>
<evidence type="ECO:0000256" key="6">
    <source>
        <dbReference type="ARBA" id="ARBA00022723"/>
    </source>
</evidence>
<dbReference type="InterPro" id="IPR012340">
    <property type="entry name" value="NA-bd_OB-fold"/>
</dbReference>
<feature type="binding site" evidence="9">
    <location>
        <position position="117"/>
    </location>
    <ligand>
        <name>[4Fe-4S] cluster</name>
        <dbReference type="ChEBI" id="CHEBI:49883"/>
    </ligand>
</feature>
<dbReference type="InterPro" id="IPR030390">
    <property type="entry name" value="MeTrfase_TrmA_AS"/>
</dbReference>
<feature type="domain" description="TRAM" evidence="13">
    <location>
        <begin position="35"/>
        <end position="95"/>
    </location>
</feature>
<feature type="active site" evidence="11">
    <location>
        <position position="419"/>
    </location>
</feature>
<dbReference type="Proteomes" id="UP000267342">
    <property type="component" value="Chromosome"/>
</dbReference>
<dbReference type="Gene3D" id="2.40.50.140">
    <property type="entry name" value="Nucleic acid-binding proteins"/>
    <property type="match status" value="1"/>
</dbReference>
<dbReference type="Gene3D" id="3.40.50.150">
    <property type="entry name" value="Vaccinia Virus protein VP39"/>
    <property type="match status" value="1"/>
</dbReference>
<feature type="binding site" evidence="9">
    <location>
        <position position="377"/>
    </location>
    <ligand>
        <name>S-adenosyl-L-methionine</name>
        <dbReference type="ChEBI" id="CHEBI:59789"/>
    </ligand>
</feature>
<evidence type="ECO:0000256" key="9">
    <source>
        <dbReference type="HAMAP-Rule" id="MF_01010"/>
    </source>
</evidence>
<feature type="binding site" evidence="9">
    <location>
        <position position="108"/>
    </location>
    <ligand>
        <name>[4Fe-4S] cluster</name>
        <dbReference type="ChEBI" id="CHEBI:49883"/>
    </ligand>
</feature>
<accession>A0A348HG90</accession>
<dbReference type="PANTHER" id="PTHR11061">
    <property type="entry name" value="RNA M5U METHYLTRANSFERASE"/>
    <property type="match status" value="1"/>
</dbReference>
<feature type="region of interest" description="Disordered" evidence="12">
    <location>
        <begin position="1"/>
        <end position="33"/>
    </location>
</feature>
<keyword evidence="8 9" id="KW-0411">Iron-sulfur</keyword>
<dbReference type="GO" id="GO:0051539">
    <property type="term" value="F:4 iron, 4 sulfur cluster binding"/>
    <property type="evidence" value="ECO:0007669"/>
    <property type="project" value="UniProtKB-KW"/>
</dbReference>
<evidence type="ECO:0000256" key="4">
    <source>
        <dbReference type="ARBA" id="ARBA00022679"/>
    </source>
</evidence>
<dbReference type="PROSITE" id="PS01231">
    <property type="entry name" value="TRMA_2"/>
    <property type="match status" value="1"/>
</dbReference>
<dbReference type="GO" id="GO:0003723">
    <property type="term" value="F:RNA binding"/>
    <property type="evidence" value="ECO:0007669"/>
    <property type="project" value="InterPro"/>
</dbReference>
<dbReference type="OrthoDB" id="9804590at2"/>
<dbReference type="GO" id="GO:0070041">
    <property type="term" value="F:rRNA (uridine-C5-)-methyltransferase activity"/>
    <property type="evidence" value="ECO:0007669"/>
    <property type="project" value="UniProtKB-UniRule"/>
</dbReference>
<gene>
    <name evidence="9" type="primary">rlmD</name>
    <name evidence="14" type="ORF">ZBT109_1896</name>
</gene>
<feature type="binding site" evidence="9 10">
    <location>
        <position position="350"/>
    </location>
    <ligand>
        <name>S-adenosyl-L-methionine</name>
        <dbReference type="ChEBI" id="CHEBI:59789"/>
    </ligand>
</feature>
<reference evidence="14 15" key="1">
    <citation type="submission" date="2018-09" db="EMBL/GenBank/DDBJ databases">
        <title>Zymobacter palmae IAM14233 (=T109) whole genome analysis.</title>
        <authorList>
            <person name="Yanase H."/>
        </authorList>
    </citation>
    <scope>NUCLEOTIDE SEQUENCE [LARGE SCALE GENOMIC DNA]</scope>
    <source>
        <strain evidence="14 15">IAM14233</strain>
    </source>
</reference>
<evidence type="ECO:0000256" key="11">
    <source>
        <dbReference type="PROSITE-ProRule" id="PRU10015"/>
    </source>
</evidence>
<organism evidence="14 15">
    <name type="scientific">Zymobacter palmae</name>
    <dbReference type="NCBI Taxonomy" id="33074"/>
    <lineage>
        <taxon>Bacteria</taxon>
        <taxon>Pseudomonadati</taxon>
        <taxon>Pseudomonadota</taxon>
        <taxon>Gammaproteobacteria</taxon>
        <taxon>Oceanospirillales</taxon>
        <taxon>Halomonadaceae</taxon>
        <taxon>Zymobacter group</taxon>
        <taxon>Zymobacter</taxon>
    </lineage>
</organism>
<dbReference type="KEGG" id="zpl:ZBT109_1896"/>
<comment type="similarity">
    <text evidence="9">Belongs to the class I-like SAM-binding methyltransferase superfamily. RNA M5U methyltransferase family. RlmD subfamily.</text>
</comment>
<sequence length="462" mass="50443">MSLGQRRPPRKVKPRAIRAPQTPVVSAPPGVAADSVQHDDSVLSLTIERLGHDGRGIARAPSGKTVFVDQALPGEQVNVRIHHQRGRFDEAHVIARTTSSPDRIEPACTHFGVCGGCALQHLAPDAQLAHKRQVLVEHFEREGLSIDPQQALTSTPYGYRRRARLGVNVDRQGNRLLGYRRHRSDRVCGITMCPVLAPSLERLLQPLHALIEQLEAPRQVGHIELLEADNARCIVVRQLRDQPDDEALWTAFGDAHDVHVMFVRGKGEQVALEGATDLSYQLNVANRSLTLGFQPGDFFQVNRDVNRQLVSTTLEWLAPHAGTAVLDLFAGVGNFSLGLAAMGAKVHALEGQQVMVERLLDNAQRNGLDGVTAATADLTRVPVQGDYQAVVLDPPRDGARAVCEQLAKRPVSSIAYVSCNPATLARDAAQLAKGGYRLTHAAVVDMFPQTAHLETLAVFERR</sequence>
<dbReference type="RefSeq" id="WP_027705167.1">
    <property type="nucleotide sequence ID" value="NZ_AP018933.1"/>
</dbReference>
<dbReference type="HAMAP" id="MF_01010">
    <property type="entry name" value="23SrRNA_methyltr_RlmD"/>
    <property type="match status" value="1"/>
</dbReference>
<evidence type="ECO:0000256" key="3">
    <source>
        <dbReference type="ARBA" id="ARBA00022603"/>
    </source>
</evidence>
<evidence type="ECO:0000256" key="7">
    <source>
        <dbReference type="ARBA" id="ARBA00023004"/>
    </source>
</evidence>
<proteinExistence type="inferred from homology"/>
<dbReference type="SUPFAM" id="SSF53335">
    <property type="entry name" value="S-adenosyl-L-methionine-dependent methyltransferases"/>
    <property type="match status" value="1"/>
</dbReference>
<keyword evidence="1 9" id="KW-0004">4Fe-4S</keyword>
<keyword evidence="5 9" id="KW-0949">S-adenosyl-L-methionine</keyword>
<keyword evidence="15" id="KW-1185">Reference proteome</keyword>
<dbReference type="Pfam" id="PF01938">
    <property type="entry name" value="TRAM"/>
    <property type="match status" value="1"/>
</dbReference>